<evidence type="ECO:0000313" key="3">
    <source>
        <dbReference type="EMBL" id="OMJ66322.1"/>
    </source>
</evidence>
<reference evidence="3 4" key="1">
    <citation type="submission" date="2016-11" db="EMBL/GenBank/DDBJ databases">
        <title>The macronuclear genome of Stentor coeruleus: a giant cell with tiny introns.</title>
        <authorList>
            <person name="Slabodnick M."/>
            <person name="Ruby J.G."/>
            <person name="Reiff S.B."/>
            <person name="Swart E.C."/>
            <person name="Gosai S."/>
            <person name="Prabakaran S."/>
            <person name="Witkowska E."/>
            <person name="Larue G.E."/>
            <person name="Fisher S."/>
            <person name="Freeman R.M."/>
            <person name="Gunawardena J."/>
            <person name="Chu W."/>
            <person name="Stover N.A."/>
            <person name="Gregory B.D."/>
            <person name="Nowacki M."/>
            <person name="Derisi J."/>
            <person name="Roy S.W."/>
            <person name="Marshall W.F."/>
            <person name="Sood P."/>
        </authorList>
    </citation>
    <scope>NUCLEOTIDE SEQUENCE [LARGE SCALE GENOMIC DNA]</scope>
    <source>
        <strain evidence="3">WM001</strain>
    </source>
</reference>
<name>A0A1R2AP68_9CILI</name>
<organism evidence="3 4">
    <name type="scientific">Stentor coeruleus</name>
    <dbReference type="NCBI Taxonomy" id="5963"/>
    <lineage>
        <taxon>Eukaryota</taxon>
        <taxon>Sar</taxon>
        <taxon>Alveolata</taxon>
        <taxon>Ciliophora</taxon>
        <taxon>Postciliodesmatophora</taxon>
        <taxon>Heterotrichea</taxon>
        <taxon>Heterotrichida</taxon>
        <taxon>Stentoridae</taxon>
        <taxon>Stentor</taxon>
    </lineage>
</organism>
<keyword evidence="4" id="KW-1185">Reference proteome</keyword>
<feature type="coiled-coil region" evidence="1">
    <location>
        <begin position="242"/>
        <end position="269"/>
    </location>
</feature>
<proteinExistence type="predicted"/>
<evidence type="ECO:0000256" key="1">
    <source>
        <dbReference type="SAM" id="Coils"/>
    </source>
</evidence>
<evidence type="ECO:0000313" key="4">
    <source>
        <dbReference type="Proteomes" id="UP000187209"/>
    </source>
</evidence>
<sequence length="563" mass="65612">MGAKKKDNLLSKPDKEKISKTPQPIQEKSTTNTKTKIESDSFHLWIPAPLENLEVLISSRKRVLETLDIKSENINTEIKQNLLIRDQQINALNKIILNLRNDLKSKEEHYKQSDYEGKIANLRKELTELRKDKEHFEEKIEALKQEYETAKANWEDERDSLMLQQESLVEDQQGMTSRLASKDREIKLMNDDIIQISKIVHEMTGINQELHKKIEYLNEVSDEFMKKFLAAQSKAEIADEIEGKYRELLERANRNANALENVEKKVYKDVEILVGMMSELDEIMMINSEKSSGSQKYYKILDFIENMKNFPQKSSNSEPLFLSPQYENIENKEKVLQIKISDLTTSLEKHKKEASLTINSLKKMTDTFKNYNSELVEKNSGLLSEIEKKDMEQQKLNTKVQHLTAKINVLSKKNKEITVKEIDYKMQIKDMQIKIDEMGEEQKSESNNINIREKRIKSVLGQIQVLRDEIFNKDTEILIKAKEIIKLEGFLEELKGQIQKINSKIKQSDAEMLKGVSKEIEAKDKQIVMLKEMLRSTNMEIKAKDSIIGHYKRKHESLNMSIN</sequence>
<feature type="compositionally biased region" description="Polar residues" evidence="2">
    <location>
        <begin position="20"/>
        <end position="34"/>
    </location>
</feature>
<protein>
    <submittedName>
        <fullName evidence="3">Uncharacterized protein</fullName>
    </submittedName>
</protein>
<feature type="region of interest" description="Disordered" evidence="2">
    <location>
        <begin position="1"/>
        <end position="34"/>
    </location>
</feature>
<comment type="caution">
    <text evidence="3">The sequence shown here is derived from an EMBL/GenBank/DDBJ whole genome shotgun (WGS) entry which is preliminary data.</text>
</comment>
<accession>A0A1R2AP68</accession>
<dbReference type="Proteomes" id="UP000187209">
    <property type="component" value="Unassembled WGS sequence"/>
</dbReference>
<dbReference type="AlphaFoldDB" id="A0A1R2AP68"/>
<keyword evidence="1" id="KW-0175">Coiled coil</keyword>
<feature type="compositionally biased region" description="Basic and acidic residues" evidence="2">
    <location>
        <begin position="1"/>
        <end position="19"/>
    </location>
</feature>
<dbReference type="EMBL" id="MPUH01001749">
    <property type="protein sequence ID" value="OMJ66322.1"/>
    <property type="molecule type" value="Genomic_DNA"/>
</dbReference>
<gene>
    <name evidence="3" type="ORF">SteCoe_36860</name>
</gene>
<feature type="coiled-coil region" evidence="1">
    <location>
        <begin position="89"/>
        <end position="164"/>
    </location>
</feature>
<evidence type="ECO:0000256" key="2">
    <source>
        <dbReference type="SAM" id="MobiDB-lite"/>
    </source>
</evidence>